<dbReference type="AlphaFoldDB" id="A0A2G9R472"/>
<protein>
    <submittedName>
        <fullName evidence="2">Uncharacterized protein</fullName>
    </submittedName>
</protein>
<evidence type="ECO:0000313" key="2">
    <source>
        <dbReference type="EMBL" id="PIO22667.1"/>
    </source>
</evidence>
<feature type="non-terminal residue" evidence="2">
    <location>
        <position position="99"/>
    </location>
</feature>
<dbReference type="OrthoDB" id="10529471at2759"/>
<dbReference type="EMBL" id="KV984463">
    <property type="protein sequence ID" value="PIO22667.1"/>
    <property type="molecule type" value="Genomic_DNA"/>
</dbReference>
<feature type="compositionally biased region" description="Basic and acidic residues" evidence="1">
    <location>
        <begin position="46"/>
        <end position="55"/>
    </location>
</feature>
<name>A0A2G9R472_AQUCT</name>
<keyword evidence="3" id="KW-1185">Reference proteome</keyword>
<accession>A0A2G9R472</accession>
<organism evidence="2 3">
    <name type="scientific">Aquarana catesbeiana</name>
    <name type="common">American bullfrog</name>
    <name type="synonym">Rana catesbeiana</name>
    <dbReference type="NCBI Taxonomy" id="8400"/>
    <lineage>
        <taxon>Eukaryota</taxon>
        <taxon>Metazoa</taxon>
        <taxon>Chordata</taxon>
        <taxon>Craniata</taxon>
        <taxon>Vertebrata</taxon>
        <taxon>Euteleostomi</taxon>
        <taxon>Amphibia</taxon>
        <taxon>Batrachia</taxon>
        <taxon>Anura</taxon>
        <taxon>Neobatrachia</taxon>
        <taxon>Ranoidea</taxon>
        <taxon>Ranidae</taxon>
        <taxon>Aquarana</taxon>
    </lineage>
</organism>
<feature type="region of interest" description="Disordered" evidence="1">
    <location>
        <begin position="1"/>
        <end position="99"/>
    </location>
</feature>
<dbReference type="Proteomes" id="UP000228934">
    <property type="component" value="Unassembled WGS sequence"/>
</dbReference>
<reference evidence="3" key="1">
    <citation type="journal article" date="2017" name="Nat. Commun.">
        <title>The North American bullfrog draft genome provides insight into hormonal regulation of long noncoding RNA.</title>
        <authorList>
            <person name="Hammond S.A."/>
            <person name="Warren R.L."/>
            <person name="Vandervalk B.P."/>
            <person name="Kucuk E."/>
            <person name="Khan H."/>
            <person name="Gibb E.A."/>
            <person name="Pandoh P."/>
            <person name="Kirk H."/>
            <person name="Zhao Y."/>
            <person name="Jones M."/>
            <person name="Mungall A.J."/>
            <person name="Coope R."/>
            <person name="Pleasance S."/>
            <person name="Moore R.A."/>
            <person name="Holt R.A."/>
            <person name="Round J.M."/>
            <person name="Ohora S."/>
            <person name="Walle B.V."/>
            <person name="Veldhoen N."/>
            <person name="Helbing C.C."/>
            <person name="Birol I."/>
        </authorList>
    </citation>
    <scope>NUCLEOTIDE SEQUENCE [LARGE SCALE GENOMIC DNA]</scope>
</reference>
<proteinExistence type="predicted"/>
<evidence type="ECO:0000313" key="3">
    <source>
        <dbReference type="Proteomes" id="UP000228934"/>
    </source>
</evidence>
<sequence>MFLSMTDSKEEVTHLSDSGSEYDPVDDSGSMTDSSDEGVVVPAKVQEPKGSRMEQRSTSTAIPSVELASTSGLVHPGRSQTSTAVTRGDVASPISAVQA</sequence>
<feature type="compositionally biased region" description="Polar residues" evidence="1">
    <location>
        <begin position="56"/>
        <end position="85"/>
    </location>
</feature>
<evidence type="ECO:0000256" key="1">
    <source>
        <dbReference type="SAM" id="MobiDB-lite"/>
    </source>
</evidence>
<gene>
    <name evidence="2" type="ORF">AB205_0066150</name>
</gene>